<accession>A0ABP9UUQ7</accession>
<dbReference type="Proteomes" id="UP001424741">
    <property type="component" value="Unassembled WGS sequence"/>
</dbReference>
<gene>
    <name evidence="1" type="ORF">Rhal01_00238</name>
</gene>
<dbReference type="EMBL" id="BAABRL010000001">
    <property type="protein sequence ID" value="GAA5494082.1"/>
    <property type="molecule type" value="Genomic_DNA"/>
</dbReference>
<reference evidence="1 2" key="1">
    <citation type="submission" date="2024-02" db="EMBL/GenBank/DDBJ databases">
        <title>Rubritalea halochordaticola NBRC 107102.</title>
        <authorList>
            <person name="Ichikawa N."/>
            <person name="Katano-Makiyama Y."/>
            <person name="Hidaka K."/>
        </authorList>
    </citation>
    <scope>NUCLEOTIDE SEQUENCE [LARGE SCALE GENOMIC DNA]</scope>
    <source>
        <strain evidence="1 2">NBRC 107102</strain>
    </source>
</reference>
<evidence type="ECO:0000313" key="2">
    <source>
        <dbReference type="Proteomes" id="UP001424741"/>
    </source>
</evidence>
<organism evidence="1 2">
    <name type="scientific">Rubritalea halochordaticola</name>
    <dbReference type="NCBI Taxonomy" id="714537"/>
    <lineage>
        <taxon>Bacteria</taxon>
        <taxon>Pseudomonadati</taxon>
        <taxon>Verrucomicrobiota</taxon>
        <taxon>Verrucomicrobiia</taxon>
        <taxon>Verrucomicrobiales</taxon>
        <taxon>Rubritaleaceae</taxon>
        <taxon>Rubritalea</taxon>
    </lineage>
</organism>
<keyword evidence="2" id="KW-1185">Reference proteome</keyword>
<evidence type="ECO:0000313" key="1">
    <source>
        <dbReference type="EMBL" id="GAA5494082.1"/>
    </source>
</evidence>
<proteinExistence type="predicted"/>
<protein>
    <submittedName>
        <fullName evidence="1">Uncharacterized protein</fullName>
    </submittedName>
</protein>
<sequence length="57" mass="6184">MLQLATSCKKSARSSAQTDRLLAIARGESDWGLIVFLNVPVGLLEEVMVGVQLVLQQ</sequence>
<name>A0ABP9UUQ7_9BACT</name>
<comment type="caution">
    <text evidence="1">The sequence shown here is derived from an EMBL/GenBank/DDBJ whole genome shotgun (WGS) entry which is preliminary data.</text>
</comment>